<dbReference type="Proteomes" id="UP000828941">
    <property type="component" value="Chromosome 6"/>
</dbReference>
<sequence length="118" mass="12505">MAATTSSSCTGFTSLRSNSVESRVRTSSNHGSPSSSPTCGKFDGVAMWFINGVTAAFFASLERCSCVRVATEEDGEESNDLPLILNDGNLRHDSSTTSRRRTGKGKKSGAAVLVHDQD</sequence>
<proteinExistence type="predicted"/>
<comment type="caution">
    <text evidence="1">The sequence shown here is derived from an EMBL/GenBank/DDBJ whole genome shotgun (WGS) entry which is preliminary data.</text>
</comment>
<gene>
    <name evidence="1" type="ORF">L6164_015531</name>
</gene>
<keyword evidence="2" id="KW-1185">Reference proteome</keyword>
<accession>A0ACB9NKX8</accession>
<name>A0ACB9NKX8_BAUVA</name>
<protein>
    <submittedName>
        <fullName evidence="1">Uncharacterized protein</fullName>
    </submittedName>
</protein>
<organism evidence="1 2">
    <name type="scientific">Bauhinia variegata</name>
    <name type="common">Purple orchid tree</name>
    <name type="synonym">Phanera variegata</name>
    <dbReference type="NCBI Taxonomy" id="167791"/>
    <lineage>
        <taxon>Eukaryota</taxon>
        <taxon>Viridiplantae</taxon>
        <taxon>Streptophyta</taxon>
        <taxon>Embryophyta</taxon>
        <taxon>Tracheophyta</taxon>
        <taxon>Spermatophyta</taxon>
        <taxon>Magnoliopsida</taxon>
        <taxon>eudicotyledons</taxon>
        <taxon>Gunneridae</taxon>
        <taxon>Pentapetalae</taxon>
        <taxon>rosids</taxon>
        <taxon>fabids</taxon>
        <taxon>Fabales</taxon>
        <taxon>Fabaceae</taxon>
        <taxon>Cercidoideae</taxon>
        <taxon>Cercideae</taxon>
        <taxon>Bauhiniinae</taxon>
        <taxon>Bauhinia</taxon>
    </lineage>
</organism>
<reference evidence="1 2" key="1">
    <citation type="journal article" date="2022" name="DNA Res.">
        <title>Chromosomal-level genome assembly of the orchid tree Bauhinia variegata (Leguminosae; Cercidoideae) supports the allotetraploid origin hypothesis of Bauhinia.</title>
        <authorList>
            <person name="Zhong Y."/>
            <person name="Chen Y."/>
            <person name="Zheng D."/>
            <person name="Pang J."/>
            <person name="Liu Y."/>
            <person name="Luo S."/>
            <person name="Meng S."/>
            <person name="Qian L."/>
            <person name="Wei D."/>
            <person name="Dai S."/>
            <person name="Zhou R."/>
        </authorList>
    </citation>
    <scope>NUCLEOTIDE SEQUENCE [LARGE SCALE GENOMIC DNA]</scope>
    <source>
        <strain evidence="1">BV-YZ2020</strain>
    </source>
</reference>
<dbReference type="EMBL" id="CM039431">
    <property type="protein sequence ID" value="KAI4337073.1"/>
    <property type="molecule type" value="Genomic_DNA"/>
</dbReference>
<evidence type="ECO:0000313" key="1">
    <source>
        <dbReference type="EMBL" id="KAI4337073.1"/>
    </source>
</evidence>
<evidence type="ECO:0000313" key="2">
    <source>
        <dbReference type="Proteomes" id="UP000828941"/>
    </source>
</evidence>